<comment type="catalytic activity">
    <reaction evidence="22">
        <text>prostaglandin G2 = (15S)-15-hydroperoxy-prostaglandin E2</text>
        <dbReference type="Rhea" id="RHEA:64364"/>
        <dbReference type="ChEBI" id="CHEBI:82629"/>
        <dbReference type="ChEBI" id="CHEBI:152564"/>
    </reaction>
    <physiologicalReaction direction="left-to-right" evidence="22">
        <dbReference type="Rhea" id="RHEA:64365"/>
    </physiologicalReaction>
</comment>
<evidence type="ECO:0000256" key="20">
    <source>
        <dbReference type="ARBA" id="ARBA00023235"/>
    </source>
</evidence>
<reference evidence="31" key="1">
    <citation type="submission" date="2019-10" db="EMBL/GenBank/DDBJ databases">
        <title>The sequence and de novo assembly of the wild yak genome.</title>
        <authorList>
            <person name="Liu Y."/>
        </authorList>
    </citation>
    <scope>NUCLEOTIDE SEQUENCE [LARGE SCALE GENOMIC DNA]</scope>
    <source>
        <strain evidence="31">WY2019</strain>
    </source>
</reference>
<comment type="catalytic activity">
    <reaction evidence="21">
        <text>prostaglandin H2 = prostaglandin E2</text>
        <dbReference type="Rhea" id="RHEA:12893"/>
        <dbReference type="ChEBI" id="CHEBI:57405"/>
        <dbReference type="ChEBI" id="CHEBI:606564"/>
        <dbReference type="EC" id="5.3.99.3"/>
    </reaction>
    <physiologicalReaction direction="left-to-right" evidence="21">
        <dbReference type="Rhea" id="RHEA:12894"/>
    </physiologicalReaction>
</comment>
<keyword evidence="13 30" id="KW-0812">Transmembrane</keyword>
<evidence type="ECO:0000256" key="3">
    <source>
        <dbReference type="ARBA" id="ARBA00004556"/>
    </source>
</evidence>
<comment type="function">
    <text evidence="29">Terminal enzyme of the cyclooxygenase (COX)-2-mediated prostaglandin E2 (PGE2) biosynthetic pathway. Catalyzes the glutathione-dependent oxidoreduction of prostaglandin endoperoxide H2 (PGH2) to prostaglandin E2 (PGE2) in response to inflammatory stimuli. Plays a key role in inflammation response, fever and pain. Also catalyzes the oxidoreduction of endocannabinoids into prostaglandin glycerol esters and PGG2 into 15-hydroperoxy-PGE2. In addition, displays low glutathione transferase and glutathione-dependent peroxidase activities, toward 1-chloro-2,4-dinitrobenzene and 5-hydroperoxyicosatetraenoic acid (5-HPETE), respectively.</text>
</comment>
<dbReference type="GO" id="GO:0001516">
    <property type="term" value="P:prostaglandin biosynthetic process"/>
    <property type="evidence" value="ECO:0007669"/>
    <property type="project" value="UniProtKB-KW"/>
</dbReference>
<comment type="catalytic activity">
    <reaction evidence="24">
        <text>(5S)-hydroperoxy-(6E,8Z,11Z,14Z)-eicosatetraenoate + 2 glutathione = (5S)-hydroxy-(6E,8Z,11Z,14Z)-eicosatetraenoate + glutathione disulfide + H2O</text>
        <dbReference type="Rhea" id="RHEA:48620"/>
        <dbReference type="ChEBI" id="CHEBI:15377"/>
        <dbReference type="ChEBI" id="CHEBI:57450"/>
        <dbReference type="ChEBI" id="CHEBI:57925"/>
        <dbReference type="ChEBI" id="CHEBI:58297"/>
        <dbReference type="ChEBI" id="CHEBI:90632"/>
    </reaction>
</comment>
<comment type="pathway">
    <text evidence="4">Lipid metabolism; prostaglandin biosynthesis.</text>
</comment>
<evidence type="ECO:0000256" key="18">
    <source>
        <dbReference type="ARBA" id="ARBA00023136"/>
    </source>
</evidence>
<keyword evidence="12" id="KW-0808">Transferase</keyword>
<comment type="cofactor">
    <cofactor evidence="1">
        <name>glutathione</name>
        <dbReference type="ChEBI" id="CHEBI:57925"/>
    </cofactor>
</comment>
<evidence type="ECO:0000256" key="21">
    <source>
        <dbReference type="ARBA" id="ARBA00023931"/>
    </source>
</evidence>
<keyword evidence="9" id="KW-0644">Prostaglandin metabolism</keyword>
<keyword evidence="19" id="KW-0275">Fatty acid biosynthesis</keyword>
<comment type="subcellular location">
    <subcellularLocation>
        <location evidence="3">Cytoplasm</location>
        <location evidence="3">Perinuclear region</location>
    </subcellularLocation>
    <subcellularLocation>
        <location evidence="2">Membrane</location>
        <topology evidence="2">Multi-pass membrane protein</topology>
    </subcellularLocation>
</comment>
<dbReference type="Proteomes" id="UP000322234">
    <property type="component" value="Unassembled WGS sequence"/>
</dbReference>
<dbReference type="InterPro" id="IPR001129">
    <property type="entry name" value="Membr-assoc_MAPEG"/>
</dbReference>
<evidence type="ECO:0000256" key="22">
    <source>
        <dbReference type="ARBA" id="ARBA00036040"/>
    </source>
</evidence>
<keyword evidence="10" id="KW-0444">Lipid biosynthesis</keyword>
<keyword evidence="17" id="KW-0443">Lipid metabolism</keyword>
<comment type="caution">
    <text evidence="31">The sequence shown here is derived from an EMBL/GenBank/DDBJ whole genome shotgun (WGS) entry which is preliminary data.</text>
</comment>
<dbReference type="InterPro" id="IPR023352">
    <property type="entry name" value="MAPEG-like_dom_sf"/>
</dbReference>
<evidence type="ECO:0000256" key="11">
    <source>
        <dbReference type="ARBA" id="ARBA00022585"/>
    </source>
</evidence>
<dbReference type="GO" id="GO:0016491">
    <property type="term" value="F:oxidoreductase activity"/>
    <property type="evidence" value="ECO:0007669"/>
    <property type="project" value="UniProtKB-KW"/>
</dbReference>
<evidence type="ECO:0000313" key="32">
    <source>
        <dbReference type="Proteomes" id="UP000322234"/>
    </source>
</evidence>
<dbReference type="AlphaFoldDB" id="A0A6B0RZ43"/>
<evidence type="ECO:0000256" key="27">
    <source>
        <dbReference type="ARBA" id="ARBA00042011"/>
    </source>
</evidence>
<dbReference type="EC" id="2.5.1.18" evidence="7"/>
<keyword evidence="15 30" id="KW-1133">Transmembrane helix</keyword>
<evidence type="ECO:0000256" key="13">
    <source>
        <dbReference type="ARBA" id="ARBA00022692"/>
    </source>
</evidence>
<keyword evidence="16" id="KW-0560">Oxidoreductase</keyword>
<keyword evidence="11" id="KW-0643">Prostaglandin biosynthesis</keyword>
<evidence type="ECO:0000256" key="28">
    <source>
        <dbReference type="ARBA" id="ARBA00042173"/>
    </source>
</evidence>
<evidence type="ECO:0000256" key="8">
    <source>
        <dbReference type="ARBA" id="ARBA00022490"/>
    </source>
</evidence>
<dbReference type="PANTHER" id="PTHR10689:SF9">
    <property type="entry name" value="PROSTAGLANDIN E SYNTHASE"/>
    <property type="match status" value="1"/>
</dbReference>
<evidence type="ECO:0000256" key="14">
    <source>
        <dbReference type="ARBA" id="ARBA00022832"/>
    </source>
</evidence>
<dbReference type="InterPro" id="IPR040162">
    <property type="entry name" value="MGST1-like"/>
</dbReference>
<proteinExistence type="inferred from homology"/>
<dbReference type="EMBL" id="VBQZ03000121">
    <property type="protein sequence ID" value="MXQ94882.1"/>
    <property type="molecule type" value="Genomic_DNA"/>
</dbReference>
<feature type="transmembrane region" description="Helical" evidence="30">
    <location>
        <begin position="303"/>
        <end position="321"/>
    </location>
</feature>
<evidence type="ECO:0000256" key="6">
    <source>
        <dbReference type="ARBA" id="ARBA00012203"/>
    </source>
</evidence>
<protein>
    <recommendedName>
        <fullName evidence="25">Prostaglandin E synthase</fullName>
        <ecNumber evidence="7">2.5.1.18</ecNumber>
        <ecNumber evidence="6">5.3.99.3</ecNumber>
    </recommendedName>
    <alternativeName>
        <fullName evidence="28">Glutathione peroxidase PTGES</fullName>
    </alternativeName>
    <alternativeName>
        <fullName evidence="27">Glutathione transferase PTGES</fullName>
    </alternativeName>
    <alternativeName>
        <fullName evidence="26">Microsomal prostaglandin E synthase 1</fullName>
    </alternativeName>
</protein>
<feature type="transmembrane region" description="Helical" evidence="30">
    <location>
        <begin position="199"/>
        <end position="221"/>
    </location>
</feature>
<accession>A0A6B0RZ43</accession>
<evidence type="ECO:0000256" key="16">
    <source>
        <dbReference type="ARBA" id="ARBA00023002"/>
    </source>
</evidence>
<evidence type="ECO:0000256" key="1">
    <source>
        <dbReference type="ARBA" id="ARBA00001955"/>
    </source>
</evidence>
<comment type="similarity">
    <text evidence="5">Belongs to the MAPEG family.</text>
</comment>
<keyword evidence="14" id="KW-0276">Fatty acid metabolism</keyword>
<dbReference type="EC" id="5.3.99.3" evidence="6"/>
<dbReference type="Gene3D" id="1.20.120.550">
    <property type="entry name" value="Membrane associated eicosanoid/glutathione metabolism-like domain"/>
    <property type="match status" value="2"/>
</dbReference>
<evidence type="ECO:0000256" key="29">
    <source>
        <dbReference type="ARBA" id="ARBA00054772"/>
    </source>
</evidence>
<evidence type="ECO:0000256" key="9">
    <source>
        <dbReference type="ARBA" id="ARBA00022501"/>
    </source>
</evidence>
<dbReference type="SUPFAM" id="SSF161084">
    <property type="entry name" value="MAPEG domain-like"/>
    <property type="match status" value="2"/>
</dbReference>
<evidence type="ECO:0000256" key="24">
    <source>
        <dbReference type="ARBA" id="ARBA00036848"/>
    </source>
</evidence>
<keyword evidence="32" id="KW-1185">Reference proteome</keyword>
<organism evidence="31 32">
    <name type="scientific">Bos mutus</name>
    <name type="common">wild yak</name>
    <dbReference type="NCBI Taxonomy" id="72004"/>
    <lineage>
        <taxon>Eukaryota</taxon>
        <taxon>Metazoa</taxon>
        <taxon>Chordata</taxon>
        <taxon>Craniata</taxon>
        <taxon>Vertebrata</taxon>
        <taxon>Euteleostomi</taxon>
        <taxon>Mammalia</taxon>
        <taxon>Eutheria</taxon>
        <taxon>Laurasiatheria</taxon>
        <taxon>Artiodactyla</taxon>
        <taxon>Ruminantia</taxon>
        <taxon>Pecora</taxon>
        <taxon>Bovidae</taxon>
        <taxon>Bovinae</taxon>
        <taxon>Bos</taxon>
    </lineage>
</organism>
<keyword evidence="20" id="KW-0413">Isomerase</keyword>
<dbReference type="GO" id="GO:0048471">
    <property type="term" value="C:perinuclear region of cytoplasm"/>
    <property type="evidence" value="ECO:0007669"/>
    <property type="project" value="UniProtKB-SubCell"/>
</dbReference>
<gene>
    <name evidence="31" type="ORF">E5288_WYG008279</name>
</gene>
<dbReference type="Pfam" id="PF01124">
    <property type="entry name" value="MAPEG"/>
    <property type="match status" value="1"/>
</dbReference>
<evidence type="ECO:0000256" key="12">
    <source>
        <dbReference type="ARBA" id="ARBA00022679"/>
    </source>
</evidence>
<evidence type="ECO:0000256" key="2">
    <source>
        <dbReference type="ARBA" id="ARBA00004141"/>
    </source>
</evidence>
<sequence>MEREAKGPKPSILTLDQLAKGKAAVVPGWGQHSGLENGKSVHPSDFNKEEILQKSQGRKFTCDLERRAEVENSGNQSWGMTDNWKQIQPPTRRKQHFSFLRELRPKPRCLPVAAANTVNSDAPVALVAFDGSTWPESCPENGQRLDCKGVHSMGLQLCGSGSEFSTCDPVTIAVFLPGTSGIFYENWKFWCYEYLLQKIVLPAFLLCSALLVIKMYVVAVITGQVRLRKKAFANPEDAQRHGGLQYCRNDPDVERCLRQEKCLNEWVSHASYAFPETFPETSRMTKILLAGTISAHRNDMETIYPFLFLGFVYSFLGPNPFVARMHFLVFFLGRMVHTVAYLGKLRAPTRSLAYTLAQLPCASMALQIVWEAARHL</sequence>
<keyword evidence="18 30" id="KW-0472">Membrane</keyword>
<evidence type="ECO:0000313" key="31">
    <source>
        <dbReference type="EMBL" id="MXQ94882.1"/>
    </source>
</evidence>
<evidence type="ECO:0000256" key="25">
    <source>
        <dbReference type="ARBA" id="ARBA00039926"/>
    </source>
</evidence>
<evidence type="ECO:0000256" key="7">
    <source>
        <dbReference type="ARBA" id="ARBA00012452"/>
    </source>
</evidence>
<name>A0A6B0RZ43_9CETA</name>
<evidence type="ECO:0000256" key="30">
    <source>
        <dbReference type="SAM" id="Phobius"/>
    </source>
</evidence>
<evidence type="ECO:0000256" key="19">
    <source>
        <dbReference type="ARBA" id="ARBA00023160"/>
    </source>
</evidence>
<evidence type="ECO:0000256" key="10">
    <source>
        <dbReference type="ARBA" id="ARBA00022516"/>
    </source>
</evidence>
<dbReference type="GO" id="GO:0050220">
    <property type="term" value="F:prostaglandin-E synthase activity"/>
    <property type="evidence" value="ECO:0007669"/>
    <property type="project" value="UniProtKB-EC"/>
</dbReference>
<dbReference type="GO" id="GO:0016020">
    <property type="term" value="C:membrane"/>
    <property type="evidence" value="ECO:0007669"/>
    <property type="project" value="UniProtKB-SubCell"/>
</dbReference>
<evidence type="ECO:0000256" key="5">
    <source>
        <dbReference type="ARBA" id="ARBA00010459"/>
    </source>
</evidence>
<evidence type="ECO:0000256" key="23">
    <source>
        <dbReference type="ARBA" id="ARBA00036805"/>
    </source>
</evidence>
<comment type="catalytic activity">
    <reaction evidence="23">
        <text>2-glyceryl-prostaglandin H2 = 2-glyceryl-prostaglandin E2</text>
        <dbReference type="Rhea" id="RHEA:53324"/>
        <dbReference type="ChEBI" id="CHEBI:85166"/>
        <dbReference type="ChEBI" id="CHEBI:137172"/>
    </reaction>
    <physiologicalReaction direction="left-to-right" evidence="23">
        <dbReference type="Rhea" id="RHEA:53325"/>
    </physiologicalReaction>
</comment>
<evidence type="ECO:0000256" key="17">
    <source>
        <dbReference type="ARBA" id="ARBA00023098"/>
    </source>
</evidence>
<dbReference type="GO" id="GO:0004364">
    <property type="term" value="F:glutathione transferase activity"/>
    <property type="evidence" value="ECO:0007669"/>
    <property type="project" value="UniProtKB-EC"/>
</dbReference>
<keyword evidence="8" id="KW-0963">Cytoplasm</keyword>
<evidence type="ECO:0000256" key="26">
    <source>
        <dbReference type="ARBA" id="ARBA00041613"/>
    </source>
</evidence>
<dbReference type="PANTHER" id="PTHR10689">
    <property type="entry name" value="MICROSOMAL GLUTATHIONE S-TRANSFERASE 1"/>
    <property type="match status" value="1"/>
</dbReference>
<evidence type="ECO:0000256" key="15">
    <source>
        <dbReference type="ARBA" id="ARBA00022989"/>
    </source>
</evidence>
<evidence type="ECO:0000256" key="4">
    <source>
        <dbReference type="ARBA" id="ARBA00004702"/>
    </source>
</evidence>